<dbReference type="InterPro" id="IPR011058">
    <property type="entry name" value="Cyanovirin-N"/>
</dbReference>
<dbReference type="SUPFAM" id="SSF51322">
    <property type="entry name" value="Cyanovirin-N"/>
    <property type="match status" value="1"/>
</dbReference>
<evidence type="ECO:0000256" key="1">
    <source>
        <dbReference type="SAM" id="SignalP"/>
    </source>
</evidence>
<gene>
    <name evidence="3" type="ORF">N656DRAFT_798164</name>
</gene>
<accession>A0AAN6YSH5</accession>
<sequence>MRLESFSFWLGSALAAISTELHGNFSLTCSGVKLVNNSFLAASCLSPAEAGGEGPLAPTKLDLAMCIGLNQVSGHLQWEIYGKFTNYCNNCSITTKLGEPDHFFSCSCVPLVGGRNALRSTLDLDEGVSNDQGTLKCKGGVGTSH</sequence>
<keyword evidence="1" id="KW-0732">Signal</keyword>
<dbReference type="AlphaFoldDB" id="A0AAN6YSH5"/>
<dbReference type="InterPro" id="IPR036673">
    <property type="entry name" value="Cyanovirin-N_sf"/>
</dbReference>
<dbReference type="GeneID" id="89941849"/>
<dbReference type="Gene3D" id="2.30.60.10">
    <property type="entry name" value="Cyanovirin-N"/>
    <property type="match status" value="1"/>
</dbReference>
<protein>
    <recommendedName>
        <fullName evidence="2">Cyanovirin-N domain-containing protein</fullName>
    </recommendedName>
</protein>
<dbReference type="Proteomes" id="UP001302812">
    <property type="component" value="Unassembled WGS sequence"/>
</dbReference>
<organism evidence="3 4">
    <name type="scientific">Canariomyces notabilis</name>
    <dbReference type="NCBI Taxonomy" id="2074819"/>
    <lineage>
        <taxon>Eukaryota</taxon>
        <taxon>Fungi</taxon>
        <taxon>Dikarya</taxon>
        <taxon>Ascomycota</taxon>
        <taxon>Pezizomycotina</taxon>
        <taxon>Sordariomycetes</taxon>
        <taxon>Sordariomycetidae</taxon>
        <taxon>Sordariales</taxon>
        <taxon>Chaetomiaceae</taxon>
        <taxon>Canariomyces</taxon>
    </lineage>
</organism>
<evidence type="ECO:0000313" key="3">
    <source>
        <dbReference type="EMBL" id="KAK4112358.1"/>
    </source>
</evidence>
<keyword evidence="4" id="KW-1185">Reference proteome</keyword>
<proteinExistence type="predicted"/>
<dbReference type="SMART" id="SM01111">
    <property type="entry name" value="CVNH"/>
    <property type="match status" value="1"/>
</dbReference>
<feature type="chain" id="PRO_5042847444" description="Cyanovirin-N domain-containing protein" evidence="1">
    <location>
        <begin position="16"/>
        <end position="145"/>
    </location>
</feature>
<dbReference type="RefSeq" id="XP_064669928.1">
    <property type="nucleotide sequence ID" value="XM_064817724.1"/>
</dbReference>
<feature type="domain" description="Cyanovirin-N" evidence="2">
    <location>
        <begin position="24"/>
        <end position="137"/>
    </location>
</feature>
<name>A0AAN6YSH5_9PEZI</name>
<comment type="caution">
    <text evidence="3">The sequence shown here is derived from an EMBL/GenBank/DDBJ whole genome shotgun (WGS) entry which is preliminary data.</text>
</comment>
<dbReference type="EMBL" id="MU853342">
    <property type="protein sequence ID" value="KAK4112358.1"/>
    <property type="molecule type" value="Genomic_DNA"/>
</dbReference>
<evidence type="ECO:0000313" key="4">
    <source>
        <dbReference type="Proteomes" id="UP001302812"/>
    </source>
</evidence>
<evidence type="ECO:0000259" key="2">
    <source>
        <dbReference type="SMART" id="SM01111"/>
    </source>
</evidence>
<feature type="signal peptide" evidence="1">
    <location>
        <begin position="1"/>
        <end position="15"/>
    </location>
</feature>
<dbReference type="Pfam" id="PF08881">
    <property type="entry name" value="CVNH"/>
    <property type="match status" value="1"/>
</dbReference>
<reference evidence="3" key="2">
    <citation type="submission" date="2023-05" db="EMBL/GenBank/DDBJ databases">
        <authorList>
            <consortium name="Lawrence Berkeley National Laboratory"/>
            <person name="Steindorff A."/>
            <person name="Hensen N."/>
            <person name="Bonometti L."/>
            <person name="Westerberg I."/>
            <person name="Brannstrom I.O."/>
            <person name="Guillou S."/>
            <person name="Cros-Aarteil S."/>
            <person name="Calhoun S."/>
            <person name="Haridas S."/>
            <person name="Kuo A."/>
            <person name="Mondo S."/>
            <person name="Pangilinan J."/>
            <person name="Riley R."/>
            <person name="Labutti K."/>
            <person name="Andreopoulos B."/>
            <person name="Lipzen A."/>
            <person name="Chen C."/>
            <person name="Yanf M."/>
            <person name="Daum C."/>
            <person name="Ng V."/>
            <person name="Clum A."/>
            <person name="Ohm R."/>
            <person name="Martin F."/>
            <person name="Silar P."/>
            <person name="Natvig D."/>
            <person name="Lalanne C."/>
            <person name="Gautier V."/>
            <person name="Ament-Velasquez S.L."/>
            <person name="Kruys A."/>
            <person name="Hutchinson M.I."/>
            <person name="Powell A.J."/>
            <person name="Barry K."/>
            <person name="Miller A.N."/>
            <person name="Grigoriev I.V."/>
            <person name="Debuchy R."/>
            <person name="Gladieux P."/>
            <person name="Thoren M.H."/>
            <person name="Johannesson H."/>
        </authorList>
    </citation>
    <scope>NUCLEOTIDE SEQUENCE</scope>
    <source>
        <strain evidence="3">CBS 508.74</strain>
    </source>
</reference>
<reference evidence="3" key="1">
    <citation type="journal article" date="2023" name="Mol. Phylogenet. Evol.">
        <title>Genome-scale phylogeny and comparative genomics of the fungal order Sordariales.</title>
        <authorList>
            <person name="Hensen N."/>
            <person name="Bonometti L."/>
            <person name="Westerberg I."/>
            <person name="Brannstrom I.O."/>
            <person name="Guillou S."/>
            <person name="Cros-Aarteil S."/>
            <person name="Calhoun S."/>
            <person name="Haridas S."/>
            <person name="Kuo A."/>
            <person name="Mondo S."/>
            <person name="Pangilinan J."/>
            <person name="Riley R."/>
            <person name="LaButti K."/>
            <person name="Andreopoulos B."/>
            <person name="Lipzen A."/>
            <person name="Chen C."/>
            <person name="Yan M."/>
            <person name="Daum C."/>
            <person name="Ng V."/>
            <person name="Clum A."/>
            <person name="Steindorff A."/>
            <person name="Ohm R.A."/>
            <person name="Martin F."/>
            <person name="Silar P."/>
            <person name="Natvig D.O."/>
            <person name="Lalanne C."/>
            <person name="Gautier V."/>
            <person name="Ament-Velasquez S.L."/>
            <person name="Kruys A."/>
            <person name="Hutchinson M.I."/>
            <person name="Powell A.J."/>
            <person name="Barry K."/>
            <person name="Miller A.N."/>
            <person name="Grigoriev I.V."/>
            <person name="Debuchy R."/>
            <person name="Gladieux P."/>
            <person name="Hiltunen Thoren M."/>
            <person name="Johannesson H."/>
        </authorList>
    </citation>
    <scope>NUCLEOTIDE SEQUENCE</scope>
    <source>
        <strain evidence="3">CBS 508.74</strain>
    </source>
</reference>